<dbReference type="Proteomes" id="UP001566132">
    <property type="component" value="Unassembled WGS sequence"/>
</dbReference>
<feature type="compositionally biased region" description="Polar residues" evidence="1">
    <location>
        <begin position="225"/>
        <end position="251"/>
    </location>
</feature>
<feature type="compositionally biased region" description="Basic and acidic residues" evidence="1">
    <location>
        <begin position="754"/>
        <end position="764"/>
    </location>
</feature>
<proteinExistence type="predicted"/>
<evidence type="ECO:0000313" key="2">
    <source>
        <dbReference type="EMBL" id="KAL1501169.1"/>
    </source>
</evidence>
<evidence type="ECO:0000256" key="1">
    <source>
        <dbReference type="SAM" id="MobiDB-lite"/>
    </source>
</evidence>
<feature type="region of interest" description="Disordered" evidence="1">
    <location>
        <begin position="621"/>
        <end position="672"/>
    </location>
</feature>
<feature type="region of interest" description="Disordered" evidence="1">
    <location>
        <begin position="476"/>
        <end position="498"/>
    </location>
</feature>
<feature type="region of interest" description="Disordered" evidence="1">
    <location>
        <begin position="691"/>
        <end position="764"/>
    </location>
</feature>
<feature type="compositionally biased region" description="Basic and acidic residues" evidence="1">
    <location>
        <begin position="653"/>
        <end position="672"/>
    </location>
</feature>
<feature type="compositionally biased region" description="Basic and acidic residues" evidence="1">
    <location>
        <begin position="1147"/>
        <end position="1156"/>
    </location>
</feature>
<reference evidence="2 3" key="1">
    <citation type="submission" date="2024-05" db="EMBL/GenBank/DDBJ databases">
        <title>Genetic variation in Jamaican populations of the coffee berry borer (Hypothenemus hampei).</title>
        <authorList>
            <person name="Errbii M."/>
            <person name="Myrie A."/>
        </authorList>
    </citation>
    <scope>NUCLEOTIDE SEQUENCE [LARGE SCALE GENOMIC DNA]</scope>
    <source>
        <strain evidence="2">JA-Hopewell-2020-01-JO</strain>
        <tissue evidence="2">Whole body</tissue>
    </source>
</reference>
<dbReference type="AlphaFoldDB" id="A0ABD1EQW7"/>
<evidence type="ECO:0000313" key="3">
    <source>
        <dbReference type="Proteomes" id="UP001566132"/>
    </source>
</evidence>
<feature type="compositionally biased region" description="Basic residues" evidence="1">
    <location>
        <begin position="477"/>
        <end position="489"/>
    </location>
</feature>
<accession>A0ABD1EQW7</accession>
<name>A0ABD1EQW7_HYPHA</name>
<comment type="caution">
    <text evidence="2">The sequence shown here is derived from an EMBL/GenBank/DDBJ whole genome shotgun (WGS) entry which is preliminary data.</text>
</comment>
<feature type="compositionally biased region" description="Basic residues" evidence="1">
    <location>
        <begin position="732"/>
        <end position="753"/>
    </location>
</feature>
<feature type="compositionally biased region" description="Basic residues" evidence="1">
    <location>
        <begin position="700"/>
        <end position="709"/>
    </location>
</feature>
<keyword evidence="3" id="KW-1185">Reference proteome</keyword>
<feature type="region of interest" description="Disordered" evidence="1">
    <location>
        <begin position="803"/>
        <end position="830"/>
    </location>
</feature>
<sequence>MFIRYVITGAIGIVISHLICQSVGEGTDLLQLFKPNPDVPQDLNDFLIDVQQHKKDFAFIRNAVTNRQKYEKSFQESHELFANDIEDQMTKAPEFKKKETTPDKALFDLSEGFETAQPSYSEERYSKFIHSPVRLRRESRENFLNRRVQIKSDYGNIDRAEFKFPSRNFPSAIQRPKKRDIEINIKSDGKLVKHIEEEENGPKSIILNIKAKDSKCEEEIITPKTPLSSKSQEPNRNLDTSESIPTFNKYKNNSPNYHVGVPINSIPAGSSDNRDPMVKAYQYMEEIKPAADFQLSPEKNNLYEGKELKNNFDLKFGKNNEFEKVQGLIVDESRNKPYLTKRGLDAQQDTLDYIEPLGENLGTTYEHHEHHEIHPMNSIDTNVHMNHEHPYEIIEKSTKRILVIPIHDPTTPCPEMEHEKEAEEIGKAIAEDIIKEEESGSVYPEEEREYKIVKRRKNGREGGQEEVEILREELPQHHHHRSKRFHKTHHSSELRKHLPSIPKYKRKKVRQHQKKRPLDETEYYDLNAFYKDSVPAYQRRQLKSVNYEFDPTIIQDIGNRQEQEIEDFVQHLQHEISSPRGIRKKMKTDGDYSEEEDSMASNTKRKVPVKKTKNQFAAVDVTTTEDNDDDYDYANLSDMEDENEDISYEEVDSDKLGDMEETSDNRSQEVDRFVKEDEVSTVISLKPNEMLAGVNGHGRGSQKRKKSTKKNSMAMSIPEELSLKQTFNNQLRSKKPKLHSQLKQKKNQLKKVKRENEQPSKRMTAEKKEDIFLKYNPDFQRWPRFVREDQNFYQSMRERAATANRQRLSKHSAENFPISNESTEVSTSSEESLVPSQNLFSLNMDMGVVDTLPQSALNILHTANSDIFENTTVPGFNMAVSIASVSEEQSTPFQFTTIAEDLTMNTQCDVEHPVPELCDNENAKHSTVILTSVLPLMKESATAITVKLSKEDVLNLDEILVGILPRQVVTNSLSYARGSVRQSLKGNNFNINLLQPSINGSAETNLILTEMSSLIRKLRYHSTCQVLPSNLKIYLKMITKNEMDDPMMKLKEMNELDFDDHQSNYVFHNDKENIEDKASILKELLNKYNQLPQDCKERAEPVKEYIETHLAMVEHLSGKSIKKTPSTTTPMSSTKLTEESEMNGNKSKKEINGKDKLESDLEKEGMDNQKSNANGAIESQKNKRAIMEEATYTSPQFGKLANAIRNLRNRRQIMQRIGEIFSKKSNVDVRKREDKGFESPTVINF</sequence>
<feature type="region of interest" description="Disordered" evidence="1">
    <location>
        <begin position="219"/>
        <end position="251"/>
    </location>
</feature>
<feature type="region of interest" description="Disordered" evidence="1">
    <location>
        <begin position="576"/>
        <end position="608"/>
    </location>
</feature>
<feature type="compositionally biased region" description="Low complexity" evidence="1">
    <location>
        <begin position="1123"/>
        <end position="1135"/>
    </location>
</feature>
<organism evidence="2 3">
    <name type="scientific">Hypothenemus hampei</name>
    <name type="common">Coffee berry borer</name>
    <dbReference type="NCBI Taxonomy" id="57062"/>
    <lineage>
        <taxon>Eukaryota</taxon>
        <taxon>Metazoa</taxon>
        <taxon>Ecdysozoa</taxon>
        <taxon>Arthropoda</taxon>
        <taxon>Hexapoda</taxon>
        <taxon>Insecta</taxon>
        <taxon>Pterygota</taxon>
        <taxon>Neoptera</taxon>
        <taxon>Endopterygota</taxon>
        <taxon>Coleoptera</taxon>
        <taxon>Polyphaga</taxon>
        <taxon>Cucujiformia</taxon>
        <taxon>Curculionidae</taxon>
        <taxon>Scolytinae</taxon>
        <taxon>Hypothenemus</taxon>
    </lineage>
</organism>
<feature type="compositionally biased region" description="Low complexity" evidence="1">
    <location>
        <begin position="819"/>
        <end position="830"/>
    </location>
</feature>
<protein>
    <submittedName>
        <fullName evidence="2">Uncharacterized protein</fullName>
    </submittedName>
</protein>
<dbReference type="EMBL" id="JBDJPC010000005">
    <property type="protein sequence ID" value="KAL1501169.1"/>
    <property type="molecule type" value="Genomic_DNA"/>
</dbReference>
<feature type="compositionally biased region" description="Acidic residues" evidence="1">
    <location>
        <begin position="623"/>
        <end position="652"/>
    </location>
</feature>
<feature type="region of interest" description="Disordered" evidence="1">
    <location>
        <begin position="1119"/>
        <end position="1156"/>
    </location>
</feature>
<gene>
    <name evidence="2" type="ORF">ABEB36_006551</name>
</gene>